<gene>
    <name evidence="1" type="ORF">JM949_00860</name>
</gene>
<keyword evidence="2" id="KW-1185">Reference proteome</keyword>
<comment type="caution">
    <text evidence="1">The sequence shown here is derived from an EMBL/GenBank/DDBJ whole genome shotgun (WGS) entry which is preliminary data.</text>
</comment>
<name>A0ABS1YA46_9ACTN</name>
<evidence type="ECO:0000313" key="2">
    <source>
        <dbReference type="Proteomes" id="UP000622245"/>
    </source>
</evidence>
<evidence type="ECO:0000313" key="1">
    <source>
        <dbReference type="EMBL" id="MBM0274111.1"/>
    </source>
</evidence>
<protein>
    <submittedName>
        <fullName evidence="1">Uncharacterized protein</fullName>
    </submittedName>
</protein>
<dbReference type="Proteomes" id="UP000622245">
    <property type="component" value="Unassembled WGS sequence"/>
</dbReference>
<dbReference type="RefSeq" id="WP_203146541.1">
    <property type="nucleotide sequence ID" value="NZ_JAEVHL010000002.1"/>
</dbReference>
<organism evidence="1 2">
    <name type="scientific">Micromonospora tarensis</name>
    <dbReference type="NCBI Taxonomy" id="2806100"/>
    <lineage>
        <taxon>Bacteria</taxon>
        <taxon>Bacillati</taxon>
        <taxon>Actinomycetota</taxon>
        <taxon>Actinomycetes</taxon>
        <taxon>Micromonosporales</taxon>
        <taxon>Micromonosporaceae</taxon>
        <taxon>Micromonospora</taxon>
    </lineage>
</organism>
<reference evidence="1 2" key="1">
    <citation type="submission" date="2021-01" db="EMBL/GenBank/DDBJ databases">
        <title>Draft genome sequence of Micromonospora sp. strain STR1s_6.</title>
        <authorList>
            <person name="Karlyshev A."/>
            <person name="Jawad R."/>
        </authorList>
    </citation>
    <scope>NUCLEOTIDE SEQUENCE [LARGE SCALE GENOMIC DNA]</scope>
    <source>
        <strain evidence="1 2">STR1S-6</strain>
    </source>
</reference>
<proteinExistence type="predicted"/>
<sequence>MSIDVAALRVLINEADRAPWTAHPDGLVWSEQIGDPVSGSAQVENAVFIAEARNVMPALCDELEAFQPVIFSDGSQMFIHECRHIEWWNEKAQGPVNDQGCDACESSPFADGWQPVYVRKAADR</sequence>
<accession>A0ABS1YA46</accession>
<dbReference type="EMBL" id="JAEVHL010000002">
    <property type="protein sequence ID" value="MBM0274111.1"/>
    <property type="molecule type" value="Genomic_DNA"/>
</dbReference>